<evidence type="ECO:0000313" key="2">
    <source>
        <dbReference type="Proteomes" id="UP000197019"/>
    </source>
</evidence>
<dbReference type="AlphaFoldDB" id="A0A1Z4BYI3"/>
<name>A0A1Z4BYI3_9GAMM</name>
<accession>A0A1Z4BYI3</accession>
<proteinExistence type="predicted"/>
<keyword evidence="2" id="KW-1185">Reference proteome</keyword>
<dbReference type="KEGG" id="mpsy:CEK71_09560"/>
<gene>
    <name evidence="1" type="ORF">CEK71_09560</name>
</gene>
<protein>
    <submittedName>
        <fullName evidence="1">Uncharacterized protein</fullName>
    </submittedName>
</protein>
<dbReference type="Proteomes" id="UP000197019">
    <property type="component" value="Chromosome"/>
</dbReference>
<reference evidence="1 2" key="1">
    <citation type="submission" date="2017-06" db="EMBL/GenBank/DDBJ databases">
        <title>Genome Sequencing of the methanotroph Methylovulum psychrotolerants str. HV10-M2 isolated from a high-altitude environment.</title>
        <authorList>
            <person name="Mateos-Rivera A."/>
        </authorList>
    </citation>
    <scope>NUCLEOTIDE SEQUENCE [LARGE SCALE GENOMIC DNA]</scope>
    <source>
        <strain evidence="1 2">HV10_M2</strain>
    </source>
</reference>
<dbReference type="EMBL" id="CP022129">
    <property type="protein sequence ID" value="ASF46303.1"/>
    <property type="molecule type" value="Genomic_DNA"/>
</dbReference>
<evidence type="ECO:0000313" key="1">
    <source>
        <dbReference type="EMBL" id="ASF46303.1"/>
    </source>
</evidence>
<organism evidence="1 2">
    <name type="scientific">Methylovulum psychrotolerans</name>
    <dbReference type="NCBI Taxonomy" id="1704499"/>
    <lineage>
        <taxon>Bacteria</taxon>
        <taxon>Pseudomonadati</taxon>
        <taxon>Pseudomonadota</taxon>
        <taxon>Gammaproteobacteria</taxon>
        <taxon>Methylococcales</taxon>
        <taxon>Methylococcaceae</taxon>
        <taxon>Methylovulum</taxon>
    </lineage>
</organism>
<sequence>MAFKRFAGSVGGKGTAMLQAFTPLQIFNDKAQGARTQTIYRSGRGCPNTARHKLFLSICDKKSQPLPKKG</sequence>